<dbReference type="Pfam" id="PF10366">
    <property type="entry name" value="Vps39_1"/>
    <property type="match status" value="1"/>
</dbReference>
<evidence type="ECO:0000256" key="3">
    <source>
        <dbReference type="ARBA" id="ARBA00022490"/>
    </source>
</evidence>
<dbReference type="Pfam" id="PF00780">
    <property type="entry name" value="CNH"/>
    <property type="match status" value="1"/>
</dbReference>
<dbReference type="GO" id="GO:0005737">
    <property type="term" value="C:cytoplasm"/>
    <property type="evidence" value="ECO:0007669"/>
    <property type="project" value="UniProtKB-SubCell"/>
</dbReference>
<keyword evidence="4" id="KW-0653">Protein transport</keyword>
<evidence type="ECO:0000259" key="7">
    <source>
        <dbReference type="PROSITE" id="PS50219"/>
    </source>
</evidence>
<dbReference type="GO" id="GO:0006914">
    <property type="term" value="P:autophagy"/>
    <property type="evidence" value="ECO:0007669"/>
    <property type="project" value="TreeGrafter"/>
</dbReference>
<dbReference type="CTD" id="9392"/>
<accession>A0AAJ7UA39</accession>
<dbReference type="InterPro" id="IPR001180">
    <property type="entry name" value="CNH_dom"/>
</dbReference>
<dbReference type="InterPro" id="IPR019453">
    <property type="entry name" value="VPS39/TGFA1_Znf"/>
</dbReference>
<evidence type="ECO:0000256" key="5">
    <source>
        <dbReference type="PROSITE-ProRule" id="PRU01006"/>
    </source>
</evidence>
<keyword evidence="3" id="KW-0963">Cytoplasm</keyword>
<name>A0AAJ7UA39_PETMA</name>
<dbReference type="GeneID" id="116955467"/>
<keyword evidence="9" id="KW-0675">Receptor</keyword>
<dbReference type="PANTHER" id="PTHR12894">
    <property type="entry name" value="CNH DOMAIN CONTAINING"/>
    <property type="match status" value="1"/>
</dbReference>
<sequence length="938" mass="101015">MSVRAFSLVPVTERGDLPPADAVVSLERSGERLYAGAASGMLHRLAMPEGAARARLVCSRPAPIPHAGPATCLRAASALGHLLALWADGCLRVVDMEALGDAAVSGAARLRGVAAFCLNENPVGTEAFCVQLCVAAMKRKVVQIYLVRGDRIQPLRDLATPELPVAVAADGAFVCVAMTTRYVMLNSSTGACQELFPREQEEEEDETEGSGRTTAPIVKRIAKEEFLLTGPGSLGMFVTSEGVSRRAPVRWGDGVRGAALAPPYLLALGAQLLTVHSLLDQQLKQSIPFTGGHCLDSLEGKLLACAGGRLYALEPCSLESQVGDLLAGGRVDQALELARASRHTLPRERYAPLYERVKQQAGFVELALGRLPEATELFRSGRLDVRELASLVPDLLPPSSSFSRAHPPLHPHADLTTLAGGRPHLATSIRRFLASRLAEARTAGPPDSRAVVLVGGGGGALPSPPPPGPPSWREDVDTALVKLYAEEGDERLFDLLAGGDCAAHLQDSAAHLERLGRYFALGLLYHHHQQDDVALQYWVRVVDGELSDASRPDLFSFIIDFLSYCPNAKLVWRHSAWALKRSEETGVHIFTKRPWREEGSKELCADEVVRFLGQFPRALMAFLEHLVLERRVQEERHHTHLATLYLEDVLDILCNHQPDDHGGSPGVTAGSQGAKLAAARAKLQLMLQESELYRAEFLLGKLGASPLLAERALLQGRLGDHGGALHTLVHGAHDLPAARRYCSRHPDPAQRRRLFHLLLSACLVPPAGPCQSNGPERGAARNGTGAGPDDDGAYDDSAFDGHDGVRRADETDAVAVADLLNGEAPEFEASAVLATLPEGWSAGLLAPFLRTALRGSLHARRTAQAQRGLACAQNLALRREKASLCRRPVVLTERTICPMCQGVFSEPEFARYPSGAVVHPACARQRSVCPITGHVYSP</sequence>
<organism evidence="8 9">
    <name type="scientific">Petromyzon marinus</name>
    <name type="common">Sea lamprey</name>
    <dbReference type="NCBI Taxonomy" id="7757"/>
    <lineage>
        <taxon>Eukaryota</taxon>
        <taxon>Metazoa</taxon>
        <taxon>Chordata</taxon>
        <taxon>Craniata</taxon>
        <taxon>Vertebrata</taxon>
        <taxon>Cyclostomata</taxon>
        <taxon>Hyperoartia</taxon>
        <taxon>Petromyzontiformes</taxon>
        <taxon>Petromyzontidae</taxon>
        <taxon>Petromyzon</taxon>
    </lineage>
</organism>
<evidence type="ECO:0000313" key="8">
    <source>
        <dbReference type="Proteomes" id="UP001318040"/>
    </source>
</evidence>
<dbReference type="KEGG" id="pmrn:116955467"/>
<keyword evidence="8" id="KW-1185">Reference proteome</keyword>
<dbReference type="InterPro" id="IPR032914">
    <property type="entry name" value="Vam6/VPS39/TRAP1"/>
</dbReference>
<dbReference type="PROSITE" id="PS50236">
    <property type="entry name" value="CHCR"/>
    <property type="match status" value="1"/>
</dbReference>
<dbReference type="PROSITE" id="PS50219">
    <property type="entry name" value="CNH"/>
    <property type="match status" value="1"/>
</dbReference>
<evidence type="ECO:0000256" key="6">
    <source>
        <dbReference type="SAM" id="MobiDB-lite"/>
    </source>
</evidence>
<gene>
    <name evidence="9" type="primary">TGFBRAP1</name>
</gene>
<dbReference type="Pfam" id="PF10367">
    <property type="entry name" value="zf-Vps39_C"/>
    <property type="match status" value="1"/>
</dbReference>
<reference evidence="9" key="1">
    <citation type="submission" date="2025-08" db="UniProtKB">
        <authorList>
            <consortium name="RefSeq"/>
        </authorList>
    </citation>
    <scope>IDENTIFICATION</scope>
    <source>
        <tissue evidence="9">Sperm</tissue>
    </source>
</reference>
<feature type="region of interest" description="Disordered" evidence="6">
    <location>
        <begin position="769"/>
        <end position="802"/>
    </location>
</feature>
<feature type="domain" description="CNH" evidence="7">
    <location>
        <begin position="19"/>
        <end position="302"/>
    </location>
</feature>
<dbReference type="RefSeq" id="XP_032832452.1">
    <property type="nucleotide sequence ID" value="XM_032976561.1"/>
</dbReference>
<feature type="compositionally biased region" description="Acidic residues" evidence="6">
    <location>
        <begin position="788"/>
        <end position="798"/>
    </location>
</feature>
<feature type="repeat" description="CHCR" evidence="5">
    <location>
        <begin position="592"/>
        <end position="767"/>
    </location>
</feature>
<protein>
    <submittedName>
        <fullName evidence="9">Transforming growth factor-beta receptor-associated protein 1</fullName>
    </submittedName>
</protein>
<evidence type="ECO:0000256" key="2">
    <source>
        <dbReference type="ARBA" id="ARBA00022448"/>
    </source>
</evidence>
<keyword evidence="2" id="KW-0813">Transport</keyword>
<evidence type="ECO:0000256" key="1">
    <source>
        <dbReference type="ARBA" id="ARBA00004496"/>
    </source>
</evidence>
<dbReference type="Proteomes" id="UP001318040">
    <property type="component" value="Chromosome 60"/>
</dbReference>
<evidence type="ECO:0000313" key="9">
    <source>
        <dbReference type="RefSeq" id="XP_032832452.1"/>
    </source>
</evidence>
<evidence type="ECO:0000256" key="4">
    <source>
        <dbReference type="ARBA" id="ARBA00022927"/>
    </source>
</evidence>
<comment type="subcellular location">
    <subcellularLocation>
        <location evidence="1">Cytoplasm</location>
    </subcellularLocation>
</comment>
<dbReference type="PANTHER" id="PTHR12894:SF27">
    <property type="entry name" value="TRANSFORMING GROWTH FACTOR-BETA RECEPTOR-ASSOCIATED PROTEIN 1"/>
    <property type="match status" value="1"/>
</dbReference>
<proteinExistence type="predicted"/>
<dbReference type="AlphaFoldDB" id="A0AAJ7UA39"/>
<dbReference type="GO" id="GO:0016020">
    <property type="term" value="C:membrane"/>
    <property type="evidence" value="ECO:0007669"/>
    <property type="project" value="TreeGrafter"/>
</dbReference>
<dbReference type="InterPro" id="IPR000547">
    <property type="entry name" value="Clathrin_H-chain/VPS_repeat"/>
</dbReference>
<dbReference type="GO" id="GO:0006886">
    <property type="term" value="P:intracellular protein transport"/>
    <property type="evidence" value="ECO:0007669"/>
    <property type="project" value="UniProtKB-UniRule"/>
</dbReference>
<dbReference type="InterPro" id="IPR019452">
    <property type="entry name" value="VPS39/TGF_beta_rcpt-assoc_1"/>
</dbReference>
<dbReference type="GO" id="GO:0034058">
    <property type="term" value="P:endosomal vesicle fusion"/>
    <property type="evidence" value="ECO:0007669"/>
    <property type="project" value="TreeGrafter"/>
</dbReference>